<evidence type="ECO:0000313" key="3">
    <source>
        <dbReference type="Proteomes" id="UP000271889"/>
    </source>
</evidence>
<keyword evidence="3" id="KW-1185">Reference proteome</keyword>
<proteinExistence type="predicted"/>
<dbReference type="InterPro" id="IPR011032">
    <property type="entry name" value="GroES-like_sf"/>
</dbReference>
<organism evidence="2 3">
    <name type="scientific">Cylicostephanus goldi</name>
    <name type="common">Nematode worm</name>
    <dbReference type="NCBI Taxonomy" id="71465"/>
    <lineage>
        <taxon>Eukaryota</taxon>
        <taxon>Metazoa</taxon>
        <taxon>Ecdysozoa</taxon>
        <taxon>Nematoda</taxon>
        <taxon>Chromadorea</taxon>
        <taxon>Rhabditida</taxon>
        <taxon>Rhabditina</taxon>
        <taxon>Rhabditomorpha</taxon>
        <taxon>Strongyloidea</taxon>
        <taxon>Strongylidae</taxon>
        <taxon>Cylicostephanus</taxon>
    </lineage>
</organism>
<dbReference type="GO" id="GO:0005739">
    <property type="term" value="C:mitochondrion"/>
    <property type="evidence" value="ECO:0007669"/>
    <property type="project" value="TreeGrafter"/>
</dbReference>
<dbReference type="SUPFAM" id="SSF50129">
    <property type="entry name" value="GroES-like"/>
    <property type="match status" value="1"/>
</dbReference>
<dbReference type="Proteomes" id="UP000271889">
    <property type="component" value="Unassembled WGS sequence"/>
</dbReference>
<gene>
    <name evidence="2" type="ORF">CGOC_LOCUS8050</name>
</gene>
<evidence type="ECO:0000313" key="2">
    <source>
        <dbReference type="EMBL" id="VDK82967.1"/>
    </source>
</evidence>
<reference evidence="2 3" key="1">
    <citation type="submission" date="2018-11" db="EMBL/GenBank/DDBJ databases">
        <authorList>
            <consortium name="Pathogen Informatics"/>
        </authorList>
    </citation>
    <scope>NUCLEOTIDE SEQUENCE [LARGE SCALE GENOMIC DNA]</scope>
</reference>
<dbReference type="PANTHER" id="PTHR11695">
    <property type="entry name" value="ALCOHOL DEHYDROGENASE RELATED"/>
    <property type="match status" value="1"/>
</dbReference>
<name>A0A3P6TD35_CYLGO</name>
<protein>
    <recommendedName>
        <fullName evidence="1">Alcohol dehydrogenase-like N-terminal domain-containing protein</fullName>
    </recommendedName>
</protein>
<dbReference type="Gene3D" id="3.90.180.10">
    <property type="entry name" value="Medium-chain alcohol dehydrogenases, catalytic domain"/>
    <property type="match status" value="1"/>
</dbReference>
<feature type="domain" description="Alcohol dehydrogenase-like N-terminal" evidence="1">
    <location>
        <begin position="40"/>
        <end position="119"/>
    </location>
</feature>
<dbReference type="OrthoDB" id="48317at2759"/>
<evidence type="ECO:0000259" key="1">
    <source>
        <dbReference type="Pfam" id="PF08240"/>
    </source>
</evidence>
<dbReference type="Pfam" id="PF08240">
    <property type="entry name" value="ADH_N"/>
    <property type="match status" value="1"/>
</dbReference>
<dbReference type="PANTHER" id="PTHR11695:SF294">
    <property type="entry name" value="RETICULON-4-INTERACTING PROTEIN 1, MITOCHONDRIAL"/>
    <property type="match status" value="1"/>
</dbReference>
<dbReference type="EMBL" id="UYRV01028932">
    <property type="protein sequence ID" value="VDK82967.1"/>
    <property type="molecule type" value="Genomic_DNA"/>
</dbReference>
<dbReference type="InterPro" id="IPR013154">
    <property type="entry name" value="ADH-like_N"/>
</dbReference>
<dbReference type="InterPro" id="IPR050700">
    <property type="entry name" value="YIM1/Zinc_Alcohol_DH_Fams"/>
</dbReference>
<accession>A0A3P6TD35</accession>
<dbReference type="AlphaFoldDB" id="A0A3P6TD35"/>
<sequence>MKVPSVSSNTAQQALMRAWQVQAPEAPPKLNRIPVPAIVKPNQVLIKVKAASVNPIDTRMAKGYGRSILGVWKQFADRSFGARLFPLITGRDCSGIVEEVGNDVKLLRPGDEVGCFFCRRSFHLNN</sequence>